<evidence type="ECO:0000256" key="3">
    <source>
        <dbReference type="ARBA" id="ARBA00022679"/>
    </source>
</evidence>
<dbReference type="InterPro" id="IPR052056">
    <property type="entry name" value="Mono-ARTD/PARP"/>
</dbReference>
<gene>
    <name evidence="10" type="ORF">D9C73_001094</name>
</gene>
<feature type="compositionally biased region" description="Polar residues" evidence="7">
    <location>
        <begin position="388"/>
        <end position="400"/>
    </location>
</feature>
<evidence type="ECO:0000256" key="1">
    <source>
        <dbReference type="ARBA" id="ARBA00004123"/>
    </source>
</evidence>
<dbReference type="PROSITE" id="PS51059">
    <property type="entry name" value="PARP_CATALYTIC"/>
    <property type="match status" value="1"/>
</dbReference>
<dbReference type="GO" id="GO:0060335">
    <property type="term" value="P:positive regulation of type II interferon-mediated signaling pathway"/>
    <property type="evidence" value="ECO:0007669"/>
    <property type="project" value="TreeGrafter"/>
</dbReference>
<name>A0A4V6AM85_COLLU</name>
<dbReference type="GO" id="GO:0005737">
    <property type="term" value="C:cytoplasm"/>
    <property type="evidence" value="ECO:0007669"/>
    <property type="project" value="TreeGrafter"/>
</dbReference>
<dbReference type="InterPro" id="IPR043472">
    <property type="entry name" value="Macro_dom-like"/>
</dbReference>
<sequence>MEGRLDIPLNGPSLNIVRQCGPALCDVLQSKFGCVATIDGVDFEGQQKKPTVAPEKRFEVQLHSDVRVSVWKGDLTNFQVDAVVNAANEYLQHHGGLASALATAGGPQIQKESDAYTRKHGVLKTGNAIVCDSGSLPCKKIIHAVGPRLSAYPNKYEVSQAEPLLQKAIISILNKVKESHLNTVAIPAISSGLFNYPLQECANTIVKTVKAYYEKSSGHRPKEIQFVNNDEPTVWEMERACHQILAHNKPKTYSQAAGSTHRSDAKSSTLTVQMGNVHLTLKKGNIEDQKTDVIVNTTQDRYLSGVISTALQKKAGFEMQQEMYTAQQSGCIIITQPYNLQCKAVYHVLFTGMEYGHNTALMVDFMMCSRAETHSFPHRDDIPGSRAPSPQISLSGPSNEATREAERWLHDLFKTNGTVTICNNFIQHFGEKEHLQLSRLMKKGISIAEIFDKSRASMVVKGNSAEDVVVAGLQVEAMLCNIQREFVREEERTMVVMSSQNVSFERKMVDQSTSEFKDILSAFKYTDLSIVKVDKVENAALKLLFNLKKRQLQCSTKQMFQRIPAQFCEMVSHIGFHAEYAPPDDPAYGEGIYFANTVKRAMEVWKEPYSEYVHFVEAEVLTGNSTGGKRGLILPPAMGTDPFTLYNSLSGPEISVVFSGYQALPKYIITCKIR</sequence>
<dbReference type="PANTHER" id="PTHR14453">
    <property type="entry name" value="PARP/ZINC FINGER CCCH TYPE DOMAIN CONTAINING PROTEIN"/>
    <property type="match status" value="1"/>
</dbReference>
<dbReference type="GO" id="GO:0003714">
    <property type="term" value="F:transcription corepressor activity"/>
    <property type="evidence" value="ECO:0007669"/>
    <property type="project" value="TreeGrafter"/>
</dbReference>
<dbReference type="Pfam" id="PF01661">
    <property type="entry name" value="Macro"/>
    <property type="match status" value="1"/>
</dbReference>
<dbReference type="GO" id="GO:0070212">
    <property type="term" value="P:protein poly-ADP-ribosylation"/>
    <property type="evidence" value="ECO:0007669"/>
    <property type="project" value="TreeGrafter"/>
</dbReference>
<protein>
    <submittedName>
        <fullName evidence="10">Poly [ADP-ribose] polymerase 9</fullName>
    </submittedName>
</protein>
<evidence type="ECO:0000256" key="7">
    <source>
        <dbReference type="SAM" id="MobiDB-lite"/>
    </source>
</evidence>
<dbReference type="SMART" id="SM00506">
    <property type="entry name" value="A1pp"/>
    <property type="match status" value="1"/>
</dbReference>
<dbReference type="AlphaFoldDB" id="A0A4V6AM85"/>
<dbReference type="GO" id="GO:1990404">
    <property type="term" value="F:NAD+-protein mono-ADP-ribosyltransferase activity"/>
    <property type="evidence" value="ECO:0007669"/>
    <property type="project" value="TreeGrafter"/>
</dbReference>
<keyword evidence="5" id="KW-0539">Nucleus</keyword>
<evidence type="ECO:0000256" key="4">
    <source>
        <dbReference type="ARBA" id="ARBA00023027"/>
    </source>
</evidence>
<dbReference type="Gene3D" id="3.40.220.10">
    <property type="entry name" value="Leucine Aminopeptidase, subunit E, domain 1"/>
    <property type="match status" value="2"/>
</dbReference>
<dbReference type="PANTHER" id="PTHR14453:SF70">
    <property type="entry name" value="PROTEIN MONO-ADP-RIBOSYLTRANSFERASE PARP9"/>
    <property type="match status" value="1"/>
</dbReference>
<evidence type="ECO:0000259" key="9">
    <source>
        <dbReference type="PROSITE" id="PS51154"/>
    </source>
</evidence>
<keyword evidence="3" id="KW-0808">Transferase</keyword>
<evidence type="ECO:0000256" key="6">
    <source>
        <dbReference type="ARBA" id="ARBA00024347"/>
    </source>
</evidence>
<proteinExistence type="inferred from homology"/>
<dbReference type="Proteomes" id="UP000298787">
    <property type="component" value="Chromosome 2"/>
</dbReference>
<comment type="similarity">
    <text evidence="6">Belongs to the ARTD/PARP family.</text>
</comment>
<keyword evidence="4" id="KW-0520">NAD</keyword>
<dbReference type="GO" id="GO:0010629">
    <property type="term" value="P:negative regulation of gene expression"/>
    <property type="evidence" value="ECO:0007669"/>
    <property type="project" value="TreeGrafter"/>
</dbReference>
<dbReference type="GO" id="GO:0005634">
    <property type="term" value="C:nucleus"/>
    <property type="evidence" value="ECO:0007669"/>
    <property type="project" value="UniProtKB-SubCell"/>
</dbReference>
<keyword evidence="2" id="KW-0328">Glycosyltransferase</keyword>
<evidence type="ECO:0000313" key="11">
    <source>
        <dbReference type="Proteomes" id="UP000298787"/>
    </source>
</evidence>
<dbReference type="STRING" id="240159.A0A4V6AM85"/>
<organism evidence="10 11">
    <name type="scientific">Collichthys lucidus</name>
    <name type="common">Big head croaker</name>
    <name type="synonym">Sciaena lucida</name>
    <dbReference type="NCBI Taxonomy" id="240159"/>
    <lineage>
        <taxon>Eukaryota</taxon>
        <taxon>Metazoa</taxon>
        <taxon>Chordata</taxon>
        <taxon>Craniata</taxon>
        <taxon>Vertebrata</taxon>
        <taxon>Euteleostomi</taxon>
        <taxon>Actinopterygii</taxon>
        <taxon>Neopterygii</taxon>
        <taxon>Teleostei</taxon>
        <taxon>Neoteleostei</taxon>
        <taxon>Acanthomorphata</taxon>
        <taxon>Eupercaria</taxon>
        <taxon>Sciaenidae</taxon>
        <taxon>Collichthys</taxon>
    </lineage>
</organism>
<dbReference type="GO" id="GO:0003950">
    <property type="term" value="F:NAD+ poly-ADP-ribosyltransferase activity"/>
    <property type="evidence" value="ECO:0007669"/>
    <property type="project" value="InterPro"/>
</dbReference>
<accession>A0A4V6AM85</accession>
<evidence type="ECO:0000256" key="5">
    <source>
        <dbReference type="ARBA" id="ARBA00023242"/>
    </source>
</evidence>
<feature type="domain" description="PARP catalytic" evidence="8">
    <location>
        <begin position="493"/>
        <end position="674"/>
    </location>
</feature>
<dbReference type="GO" id="GO:0044389">
    <property type="term" value="F:ubiquitin-like protein ligase binding"/>
    <property type="evidence" value="ECO:0007669"/>
    <property type="project" value="TreeGrafter"/>
</dbReference>
<evidence type="ECO:0000313" key="10">
    <source>
        <dbReference type="EMBL" id="TKS67582.1"/>
    </source>
</evidence>
<dbReference type="PROSITE" id="PS51154">
    <property type="entry name" value="MACRO"/>
    <property type="match status" value="1"/>
</dbReference>
<keyword evidence="11" id="KW-1185">Reference proteome</keyword>
<feature type="domain" description="Macro" evidence="9">
    <location>
        <begin position="55"/>
        <end position="245"/>
    </location>
</feature>
<dbReference type="SUPFAM" id="SSF52949">
    <property type="entry name" value="Macro domain-like"/>
    <property type="match status" value="2"/>
</dbReference>
<comment type="subcellular location">
    <subcellularLocation>
        <location evidence="1">Nucleus</location>
    </subcellularLocation>
</comment>
<feature type="region of interest" description="Disordered" evidence="7">
    <location>
        <begin position="376"/>
        <end position="400"/>
    </location>
</feature>
<evidence type="ECO:0000259" key="8">
    <source>
        <dbReference type="PROSITE" id="PS51059"/>
    </source>
</evidence>
<evidence type="ECO:0000256" key="2">
    <source>
        <dbReference type="ARBA" id="ARBA00022676"/>
    </source>
</evidence>
<dbReference type="EMBL" id="CM014079">
    <property type="protein sequence ID" value="TKS67582.1"/>
    <property type="molecule type" value="Genomic_DNA"/>
</dbReference>
<dbReference type="InterPro" id="IPR002589">
    <property type="entry name" value="Macro_dom"/>
</dbReference>
<dbReference type="InterPro" id="IPR012317">
    <property type="entry name" value="Poly(ADP-ribose)pol_cat_dom"/>
</dbReference>
<dbReference type="Gene3D" id="3.90.228.10">
    <property type="match status" value="1"/>
</dbReference>
<dbReference type="CDD" id="cd02907">
    <property type="entry name" value="Macro_Af1521_BAL-like"/>
    <property type="match status" value="1"/>
</dbReference>
<dbReference type="SUPFAM" id="SSF56399">
    <property type="entry name" value="ADP-ribosylation"/>
    <property type="match status" value="1"/>
</dbReference>
<reference evidence="10 11" key="1">
    <citation type="submission" date="2019-01" db="EMBL/GenBank/DDBJ databases">
        <title>Genome Assembly of Collichthys lucidus.</title>
        <authorList>
            <person name="Cai M."/>
            <person name="Xiao S."/>
        </authorList>
    </citation>
    <scope>NUCLEOTIDE SEQUENCE [LARGE SCALE GENOMIC DNA]</scope>
    <source>
        <strain evidence="10">JT15FE1705JMU</strain>
        <tissue evidence="10">Muscle</tissue>
    </source>
</reference>